<dbReference type="STRING" id="1193502.SHALO_1814"/>
<dbReference type="PATRIC" id="fig|1193502.14.peg.1841"/>
<dbReference type="PIRSF" id="PIRSF020606">
    <property type="entry name" value="UCP020606"/>
    <property type="match status" value="1"/>
</dbReference>
<dbReference type="KEGG" id="shal:SHALO_1814"/>
<reference evidence="3" key="1">
    <citation type="submission" date="2016-08" db="EMBL/GenBank/DDBJ databases">
        <title>Complete genome sequence of the organohalide-respiring Epsilonproteobacterium Sulfurospirillum halorespirans.</title>
        <authorList>
            <person name="Goris T."/>
            <person name="Zimmermann J."/>
            <person name="Schenz B."/>
            <person name="Lemos M."/>
            <person name="Hackermueller J."/>
            <person name="Diekert G."/>
        </authorList>
    </citation>
    <scope>NUCLEOTIDE SEQUENCE [LARGE SCALE GENOMIC DNA]</scope>
    <source>
        <strain>DSM 13726</strain>
        <strain evidence="3">PCE-M2</strain>
    </source>
</reference>
<dbReference type="Proteomes" id="UP000094609">
    <property type="component" value="Chromosome"/>
</dbReference>
<keyword evidence="1" id="KW-0472">Membrane</keyword>
<evidence type="ECO:0000256" key="1">
    <source>
        <dbReference type="SAM" id="Phobius"/>
    </source>
</evidence>
<feature type="transmembrane region" description="Helical" evidence="1">
    <location>
        <begin position="125"/>
        <end position="143"/>
    </location>
</feature>
<keyword evidence="3" id="KW-1185">Reference proteome</keyword>
<feature type="transmembrane region" description="Helical" evidence="1">
    <location>
        <begin position="27"/>
        <end position="45"/>
    </location>
</feature>
<organism evidence="2 3">
    <name type="scientific">Sulfurospirillum halorespirans DSM 13726</name>
    <dbReference type="NCBI Taxonomy" id="1193502"/>
    <lineage>
        <taxon>Bacteria</taxon>
        <taxon>Pseudomonadati</taxon>
        <taxon>Campylobacterota</taxon>
        <taxon>Epsilonproteobacteria</taxon>
        <taxon>Campylobacterales</taxon>
        <taxon>Sulfurospirillaceae</taxon>
        <taxon>Sulfurospirillum</taxon>
    </lineage>
</organism>
<proteinExistence type="predicted"/>
<dbReference type="RefSeq" id="WP_069478247.1">
    <property type="nucleotide sequence ID" value="NZ_CP017111.1"/>
</dbReference>
<dbReference type="InterPro" id="IPR014509">
    <property type="entry name" value="YjdF-like"/>
</dbReference>
<feature type="transmembrane region" description="Helical" evidence="1">
    <location>
        <begin position="52"/>
        <end position="73"/>
    </location>
</feature>
<feature type="transmembrane region" description="Helical" evidence="1">
    <location>
        <begin position="96"/>
        <end position="113"/>
    </location>
</feature>
<dbReference type="InterPro" id="IPR058534">
    <property type="entry name" value="YjdF"/>
</dbReference>
<protein>
    <submittedName>
        <fullName evidence="2">Putative membrane protein</fullName>
    </submittedName>
</protein>
<accession>A0A1D7TKR2</accession>
<dbReference type="EMBL" id="CP017111">
    <property type="protein sequence ID" value="AOO65585.1"/>
    <property type="molecule type" value="Genomic_DNA"/>
</dbReference>
<keyword evidence="1" id="KW-1133">Transmembrane helix</keyword>
<dbReference type="Pfam" id="PF09997">
    <property type="entry name" value="DUF2238"/>
    <property type="match status" value="1"/>
</dbReference>
<feature type="transmembrane region" description="Helical" evidence="1">
    <location>
        <begin position="172"/>
        <end position="189"/>
    </location>
</feature>
<evidence type="ECO:0000313" key="3">
    <source>
        <dbReference type="Proteomes" id="UP000094609"/>
    </source>
</evidence>
<sequence length="198" mass="22821">MNQYLWILIFSVVFVWSGINPKDQFTWFLEVFPAIIGVIFLLATYKTFKLTPLLYVFILLHCIILMVGGHYTYAEVPLFDTLRDMFHSDRNNYDKLGHFFQGFVPALLAREILIRKKVINGRAWLNYSIISIILAFSAFYELVEWWVAIATGEDAEAFLGTQGYQWDTQSDMAFALLGGFASLLSLSSIHDKQLKKIL</sequence>
<name>A0A1D7TKR2_9BACT</name>
<keyword evidence="1" id="KW-0812">Transmembrane</keyword>
<dbReference type="AlphaFoldDB" id="A0A1D7TKR2"/>
<gene>
    <name evidence="2" type="ORF">SHALO_1814</name>
</gene>
<evidence type="ECO:0000313" key="2">
    <source>
        <dbReference type="EMBL" id="AOO65585.1"/>
    </source>
</evidence>